<keyword evidence="4" id="KW-0812">Transmembrane</keyword>
<dbReference type="InterPro" id="IPR010104">
    <property type="entry name" value="TonB_rcpt_bac"/>
</dbReference>
<dbReference type="Pfam" id="PF07715">
    <property type="entry name" value="Plug"/>
    <property type="match status" value="1"/>
</dbReference>
<dbReference type="InterPro" id="IPR037066">
    <property type="entry name" value="Plug_dom_sf"/>
</dbReference>
<dbReference type="CDD" id="cd01347">
    <property type="entry name" value="ligand_gated_channel"/>
    <property type="match status" value="1"/>
</dbReference>
<keyword evidence="6" id="KW-0798">TonB box</keyword>
<dbReference type="Gene3D" id="2.40.170.20">
    <property type="entry name" value="TonB-dependent receptor, beta-barrel domain"/>
    <property type="match status" value="1"/>
</dbReference>
<feature type="domain" description="Secretin/TonB short N-terminal" evidence="9">
    <location>
        <begin position="51"/>
        <end position="102"/>
    </location>
</feature>
<protein>
    <submittedName>
        <fullName evidence="10">TonB-dependent receptor</fullName>
    </submittedName>
</protein>
<dbReference type="Gene3D" id="3.55.50.30">
    <property type="match status" value="1"/>
</dbReference>
<reference evidence="10" key="1">
    <citation type="submission" date="2018-06" db="EMBL/GenBank/DDBJ databases">
        <authorList>
            <person name="Zhirakovskaya E."/>
        </authorList>
    </citation>
    <scope>NUCLEOTIDE SEQUENCE</scope>
</reference>
<dbReference type="GO" id="GO:0006826">
    <property type="term" value="P:iron ion transport"/>
    <property type="evidence" value="ECO:0007669"/>
    <property type="project" value="UniProtKB-KW"/>
</dbReference>
<dbReference type="SMART" id="SM00965">
    <property type="entry name" value="STN"/>
    <property type="match status" value="1"/>
</dbReference>
<evidence type="ECO:0000259" key="9">
    <source>
        <dbReference type="SMART" id="SM00965"/>
    </source>
</evidence>
<dbReference type="InterPro" id="IPR036942">
    <property type="entry name" value="Beta-barrel_TonB_sf"/>
</dbReference>
<evidence type="ECO:0000256" key="2">
    <source>
        <dbReference type="ARBA" id="ARBA00022448"/>
    </source>
</evidence>
<accession>A0A3B0STI3</accession>
<gene>
    <name evidence="10" type="ORF">MNBD_ALPHA05-119</name>
</gene>
<dbReference type="PANTHER" id="PTHR40980:SF3">
    <property type="entry name" value="TONB-DEPENDENT RECEPTOR-LIKE BETA-BARREL DOMAIN-CONTAINING PROTEIN"/>
    <property type="match status" value="1"/>
</dbReference>
<dbReference type="InterPro" id="IPR011662">
    <property type="entry name" value="Secretin/TonB_short_N"/>
</dbReference>
<evidence type="ECO:0000256" key="7">
    <source>
        <dbReference type="ARBA" id="ARBA00023136"/>
    </source>
</evidence>
<keyword evidence="5" id="KW-0408">Iron</keyword>
<dbReference type="Gene3D" id="2.170.130.10">
    <property type="entry name" value="TonB-dependent receptor, plug domain"/>
    <property type="match status" value="1"/>
</dbReference>
<proteinExistence type="predicted"/>
<keyword evidence="3" id="KW-0410">Iron transport</keyword>
<keyword evidence="2" id="KW-0813">Transport</keyword>
<dbReference type="InterPro" id="IPR012910">
    <property type="entry name" value="Plug_dom"/>
</dbReference>
<dbReference type="NCBIfam" id="TIGR01782">
    <property type="entry name" value="TonB-Xanth-Caul"/>
    <property type="match status" value="1"/>
</dbReference>
<organism evidence="10">
    <name type="scientific">hydrothermal vent metagenome</name>
    <dbReference type="NCBI Taxonomy" id="652676"/>
    <lineage>
        <taxon>unclassified sequences</taxon>
        <taxon>metagenomes</taxon>
        <taxon>ecological metagenomes</taxon>
    </lineage>
</organism>
<name>A0A3B0STI3_9ZZZZ</name>
<dbReference type="GO" id="GO:0009279">
    <property type="term" value="C:cell outer membrane"/>
    <property type="evidence" value="ECO:0007669"/>
    <property type="project" value="UniProtKB-SubCell"/>
</dbReference>
<dbReference type="PANTHER" id="PTHR40980">
    <property type="entry name" value="PLUG DOMAIN-CONTAINING PROTEIN"/>
    <property type="match status" value="1"/>
</dbReference>
<keyword evidence="3" id="KW-0406">Ion transport</keyword>
<dbReference type="Pfam" id="PF00593">
    <property type="entry name" value="TonB_dep_Rec_b-barrel"/>
    <property type="match status" value="1"/>
</dbReference>
<keyword evidence="10" id="KW-0675">Receptor</keyword>
<evidence type="ECO:0000256" key="1">
    <source>
        <dbReference type="ARBA" id="ARBA00004571"/>
    </source>
</evidence>
<evidence type="ECO:0000256" key="5">
    <source>
        <dbReference type="ARBA" id="ARBA00023004"/>
    </source>
</evidence>
<evidence type="ECO:0000256" key="6">
    <source>
        <dbReference type="ARBA" id="ARBA00023077"/>
    </source>
</evidence>
<dbReference type="SUPFAM" id="SSF56935">
    <property type="entry name" value="Porins"/>
    <property type="match status" value="1"/>
</dbReference>
<evidence type="ECO:0000256" key="8">
    <source>
        <dbReference type="ARBA" id="ARBA00023237"/>
    </source>
</evidence>
<evidence type="ECO:0000256" key="4">
    <source>
        <dbReference type="ARBA" id="ARBA00022692"/>
    </source>
</evidence>
<dbReference type="PROSITE" id="PS52016">
    <property type="entry name" value="TONB_DEPENDENT_REC_3"/>
    <property type="match status" value="1"/>
</dbReference>
<keyword evidence="7" id="KW-0472">Membrane</keyword>
<comment type="subcellular location">
    <subcellularLocation>
        <location evidence="1">Cell outer membrane</location>
        <topology evidence="1">Multi-pass membrane protein</topology>
    </subcellularLocation>
</comment>
<dbReference type="InterPro" id="IPR039426">
    <property type="entry name" value="TonB-dep_rcpt-like"/>
</dbReference>
<keyword evidence="8" id="KW-0998">Cell outer membrane</keyword>
<dbReference type="InterPro" id="IPR000531">
    <property type="entry name" value="Beta-barrel_TonB"/>
</dbReference>
<evidence type="ECO:0000313" key="10">
    <source>
        <dbReference type="EMBL" id="VAW07373.1"/>
    </source>
</evidence>
<dbReference type="EMBL" id="UOEH01000580">
    <property type="protein sequence ID" value="VAW07373.1"/>
    <property type="molecule type" value="Genomic_DNA"/>
</dbReference>
<dbReference type="AlphaFoldDB" id="A0A3B0STI3"/>
<evidence type="ECO:0000256" key="3">
    <source>
        <dbReference type="ARBA" id="ARBA00022496"/>
    </source>
</evidence>
<sequence length="1054" mass="112849">MGQYPALIALGSAVAFTQTSSAMAKEVEYEFNIPPSSISEALSAISEESGTSLLYSHDIVGSAKISGLVGKLSVEGALKRVLSGTGLNAKVTDFGVIVVTLAEAPNDNLEGSVNAKEKSRLLGGVTSIFATLIGGAANAQSDGTTNDEIIVTGIRGSLQSARNTKRNAAGIVDAIAAEDIGQLPDTNLAESLQRITGVSIDRSGGEGQFVTVRGFGPQFNTVLVNGRQIASEDLSRAFSFDTIASELVNGIQVHKSSTAMLQSGGIGSTINITTARPLDLGGFKMVANVNGAYEANSDKVTPNASGLISQTFADGKFGVLLAASYQKRKTRLDQVQSDGWLENVGIPQSEINGGAGFAGNIFSPRNLDNKVTFENRERIGATLVLQYAPSEDLTFTLDGLFSSFDNKTNATSFGHWFTAPNLEDVTVDENGTVVDLFQEVGLATDFHSKKFDRLTDTYAIGFNTDWNASDSLNVSIDAHYSKADRAANNGGGNQLSLIGYANRVRFQSDDQVLPWVSQFNTANPNIFSGQQEIEGVANLDPSDPNFEPADGVSDYLDTANSRPHVMLRRGFEVDDEVQQYKTNVTWDDGATTGLTAIRAGMQFSREKKSLTRWDNETGVHCAFCGYPDSPTIPAGSQTVFDAGDDFLSGVSGSDRLFTRWLSHDGEAQFAFLEGVSGLNFDAVRRGSSYTVKERTISGYVETDFAGEIASMPLSAVAGVRAETTNVTISGTDEPITQLVILDQTELLAQRATAVPIALKSDYNVLLPNFSLRLDVTDNFVARFAASQTITRPTLQSLSPVLNITTTRQGGDFRANSGNPDLIPFKSDNLDLSFEYYYGNANYISVGVFRKDVSNFIVTGQTDETLLNAAGSVLTDPSTGTDTNAADAADGSAVFTVARPINGEAATIRGIEAAIQHNFGDTGFGIQLNATIVDGDADLDPADVNQIFALTGLSDSANVIGFYDKGPLEVRVAWNWRDQFLQSLSQVQGNGVTIVESFAQLDASTAYHVTDNISLFFEGINLTNEVLLKRGRFSNQFLLAEESGRRFNFGARLRF</sequence>